<dbReference type="Proteomes" id="UP001500449">
    <property type="component" value="Unassembled WGS sequence"/>
</dbReference>
<evidence type="ECO:0000256" key="3">
    <source>
        <dbReference type="ARBA" id="ARBA00023163"/>
    </source>
</evidence>
<dbReference type="SUPFAM" id="SSF46689">
    <property type="entry name" value="Homeodomain-like"/>
    <property type="match status" value="1"/>
</dbReference>
<protein>
    <submittedName>
        <fullName evidence="6">TetR family transcriptional regulator</fullName>
    </submittedName>
</protein>
<dbReference type="RefSeq" id="WP_344424579.1">
    <property type="nucleotide sequence ID" value="NZ_BAAAQK010000025.1"/>
</dbReference>
<evidence type="ECO:0000256" key="2">
    <source>
        <dbReference type="ARBA" id="ARBA00023125"/>
    </source>
</evidence>
<feature type="domain" description="HTH tetR-type" evidence="5">
    <location>
        <begin position="11"/>
        <end position="71"/>
    </location>
</feature>
<dbReference type="Pfam" id="PF00440">
    <property type="entry name" value="TetR_N"/>
    <property type="match status" value="1"/>
</dbReference>
<dbReference type="PRINTS" id="PR00455">
    <property type="entry name" value="HTHTETR"/>
</dbReference>
<dbReference type="PANTHER" id="PTHR30055">
    <property type="entry name" value="HTH-TYPE TRANSCRIPTIONAL REGULATOR RUTR"/>
    <property type="match status" value="1"/>
</dbReference>
<accession>A0ABN2NIQ4</accession>
<gene>
    <name evidence="6" type="ORF">GCM10009836_59750</name>
</gene>
<keyword evidence="3" id="KW-0804">Transcription</keyword>
<reference evidence="6 7" key="1">
    <citation type="journal article" date="2019" name="Int. J. Syst. Evol. Microbiol.">
        <title>The Global Catalogue of Microorganisms (GCM) 10K type strain sequencing project: providing services to taxonomists for standard genome sequencing and annotation.</title>
        <authorList>
            <consortium name="The Broad Institute Genomics Platform"/>
            <consortium name="The Broad Institute Genome Sequencing Center for Infectious Disease"/>
            <person name="Wu L."/>
            <person name="Ma J."/>
        </authorList>
    </citation>
    <scope>NUCLEOTIDE SEQUENCE [LARGE SCALE GENOMIC DNA]</scope>
    <source>
        <strain evidence="6 7">JCM 16009</strain>
    </source>
</reference>
<evidence type="ECO:0000256" key="4">
    <source>
        <dbReference type="PROSITE-ProRule" id="PRU00335"/>
    </source>
</evidence>
<dbReference type="EMBL" id="BAAAQK010000025">
    <property type="protein sequence ID" value="GAA1871073.1"/>
    <property type="molecule type" value="Genomic_DNA"/>
</dbReference>
<dbReference type="Gene3D" id="1.10.10.60">
    <property type="entry name" value="Homeodomain-like"/>
    <property type="match status" value="1"/>
</dbReference>
<name>A0ABN2NIQ4_9PSEU</name>
<dbReference type="InterPro" id="IPR050109">
    <property type="entry name" value="HTH-type_TetR-like_transc_reg"/>
</dbReference>
<proteinExistence type="predicted"/>
<evidence type="ECO:0000256" key="1">
    <source>
        <dbReference type="ARBA" id="ARBA00023015"/>
    </source>
</evidence>
<dbReference type="Gene3D" id="1.10.357.10">
    <property type="entry name" value="Tetracycline Repressor, domain 2"/>
    <property type="match status" value="1"/>
</dbReference>
<evidence type="ECO:0000313" key="7">
    <source>
        <dbReference type="Proteomes" id="UP001500449"/>
    </source>
</evidence>
<dbReference type="PROSITE" id="PS01081">
    <property type="entry name" value="HTH_TETR_1"/>
    <property type="match status" value="1"/>
</dbReference>
<organism evidence="6 7">
    <name type="scientific">Pseudonocardia ailaonensis</name>
    <dbReference type="NCBI Taxonomy" id="367279"/>
    <lineage>
        <taxon>Bacteria</taxon>
        <taxon>Bacillati</taxon>
        <taxon>Actinomycetota</taxon>
        <taxon>Actinomycetes</taxon>
        <taxon>Pseudonocardiales</taxon>
        <taxon>Pseudonocardiaceae</taxon>
        <taxon>Pseudonocardia</taxon>
    </lineage>
</organism>
<dbReference type="InterPro" id="IPR009057">
    <property type="entry name" value="Homeodomain-like_sf"/>
</dbReference>
<dbReference type="InterPro" id="IPR023772">
    <property type="entry name" value="DNA-bd_HTH_TetR-type_CS"/>
</dbReference>
<comment type="caution">
    <text evidence="6">The sequence shown here is derived from an EMBL/GenBank/DDBJ whole genome shotgun (WGS) entry which is preliminary data.</text>
</comment>
<keyword evidence="7" id="KW-1185">Reference proteome</keyword>
<evidence type="ECO:0000313" key="6">
    <source>
        <dbReference type="EMBL" id="GAA1871073.1"/>
    </source>
</evidence>
<dbReference type="Pfam" id="PF17754">
    <property type="entry name" value="TetR_C_14"/>
    <property type="match status" value="1"/>
</dbReference>
<dbReference type="PANTHER" id="PTHR30055:SF238">
    <property type="entry name" value="MYCOFACTOCIN BIOSYNTHESIS TRANSCRIPTIONAL REGULATOR MFTR-RELATED"/>
    <property type="match status" value="1"/>
</dbReference>
<dbReference type="PROSITE" id="PS50977">
    <property type="entry name" value="HTH_TETR_2"/>
    <property type="match status" value="1"/>
</dbReference>
<feature type="DNA-binding region" description="H-T-H motif" evidence="4">
    <location>
        <begin position="34"/>
        <end position="53"/>
    </location>
</feature>
<dbReference type="InterPro" id="IPR001647">
    <property type="entry name" value="HTH_TetR"/>
</dbReference>
<dbReference type="InterPro" id="IPR041347">
    <property type="entry name" value="MftR_C"/>
</dbReference>
<sequence>MEQPLWERTRRTVRDDIAAAAMALFEEQGFESTTMDEIAARAGVSRRSLFRYFGTKEDIVLRSLTATGEIVAELLRARPAAEGPWEALQAVADEMVAEDTWSDERELAVGRTCLSTPSLRARRSEKHQSWSELLVPLLARRPASAPVGEVAATAILAAGMACLDIATDRWVDGGATTPLPELFAEAVAAVRG</sequence>
<keyword evidence="2 4" id="KW-0238">DNA-binding</keyword>
<keyword evidence="1" id="KW-0805">Transcription regulation</keyword>
<evidence type="ECO:0000259" key="5">
    <source>
        <dbReference type="PROSITE" id="PS50977"/>
    </source>
</evidence>